<dbReference type="AlphaFoldDB" id="A0A7S3LG00"/>
<dbReference type="PROSITE" id="PS00866">
    <property type="entry name" value="CPSASE_1"/>
    <property type="match status" value="1"/>
</dbReference>
<evidence type="ECO:0000256" key="7">
    <source>
        <dbReference type="ARBA" id="ARBA00022840"/>
    </source>
</evidence>
<dbReference type="PROSITE" id="PS50979">
    <property type="entry name" value="BC"/>
    <property type="match status" value="1"/>
</dbReference>
<dbReference type="SUPFAM" id="SSF51246">
    <property type="entry name" value="Rudiment single hybrid motif"/>
    <property type="match status" value="1"/>
</dbReference>
<evidence type="ECO:0000256" key="2">
    <source>
        <dbReference type="ARBA" id="ARBA00005060"/>
    </source>
</evidence>
<reference evidence="18" key="1">
    <citation type="submission" date="2021-01" db="EMBL/GenBank/DDBJ databases">
        <authorList>
            <person name="Corre E."/>
            <person name="Pelletier E."/>
            <person name="Niang G."/>
            <person name="Scheremetjew M."/>
            <person name="Finn R."/>
            <person name="Kale V."/>
            <person name="Holt S."/>
            <person name="Cochrane G."/>
            <person name="Meng A."/>
            <person name="Brown T."/>
            <person name="Cohen L."/>
        </authorList>
    </citation>
    <scope>NUCLEOTIDE SEQUENCE</scope>
    <source>
        <strain evidence="18">CCMP127</strain>
    </source>
</reference>
<evidence type="ECO:0000259" key="15">
    <source>
        <dbReference type="PROSITE" id="PS50968"/>
    </source>
</evidence>
<comment type="catalytic activity">
    <reaction evidence="13">
        <text>propanoyl-CoA + hydrogencarbonate + ATP = (S)-methylmalonyl-CoA + ADP + phosphate + H(+)</text>
        <dbReference type="Rhea" id="RHEA:23720"/>
        <dbReference type="ChEBI" id="CHEBI:15378"/>
        <dbReference type="ChEBI" id="CHEBI:17544"/>
        <dbReference type="ChEBI" id="CHEBI:30616"/>
        <dbReference type="ChEBI" id="CHEBI:43474"/>
        <dbReference type="ChEBI" id="CHEBI:57327"/>
        <dbReference type="ChEBI" id="CHEBI:57392"/>
        <dbReference type="ChEBI" id="CHEBI:456216"/>
        <dbReference type="EC" id="6.4.1.3"/>
    </reaction>
    <physiologicalReaction direction="left-to-right" evidence="13">
        <dbReference type="Rhea" id="RHEA:23721"/>
    </physiologicalReaction>
</comment>
<dbReference type="GO" id="GO:0005524">
    <property type="term" value="F:ATP binding"/>
    <property type="evidence" value="ECO:0007669"/>
    <property type="project" value="UniProtKB-UniRule"/>
</dbReference>
<keyword evidence="9" id="KW-0442">Lipid degradation</keyword>
<accession>A0A7S3LG00</accession>
<keyword evidence="11" id="KW-0464">Manganese</keyword>
<evidence type="ECO:0000259" key="17">
    <source>
        <dbReference type="PROSITE" id="PS50979"/>
    </source>
</evidence>
<comment type="pathway">
    <text evidence="2">Metabolic intermediate metabolism; propanoyl-CoA degradation; succinyl-CoA from propanoyl-CoA: step 1/3.</text>
</comment>
<dbReference type="CDD" id="cd06850">
    <property type="entry name" value="biotinyl_domain"/>
    <property type="match status" value="1"/>
</dbReference>
<sequence length="717" mass="79275">MMWQRLLSTPQGRRAALTRFLSTSSQKPFEKVLIANRGEIVQRVVRTCNALDIDSVAVYSTADARAPFVQEAREKVCLGPPASNESYMNVEKVLQAIRDTGAQAVHPGYGFLSENAAFATSIIEETDAVWLGPSPSAIRELGDKLASKDVAIAAGVSIVPGYDKPLDSLEQALQLVHETDLTYPVLLKAAAGGGGKGMRTCYNDRDLKEAWVTSKAESLKFFGDDRLLLEKYIEEPHHIEFQTMSYTDKNGETQVLVFPERECSIQRRNQKVIEETPSVLLTPEVRAKMAKQVEALCKACKYESAGTVEFLVDKNLDFYFLEMNTRLQVEHPITEAVTGVDLVKCMLWVGAGWGLPPEVEEARQGQLMMPFKGHAIETRVYAEDPLRGYLPSIGPLSPYVEPCKSKNTEESYVRIDSGVAPGHIVSPHYDPMLSKLIYYGPDRLTAIKGLSNAIDEYVIEGVQHNTRLVQSVLRHPAFVLGDTPTSFLPTHFPDGFSGVKLSPEESHEYAAAASVIVAKRQEMLDEAALHDEDGTVYVRFGGLFGEKSYRVEWPDDKTAKVFDLSDENAAPQTIVLDAPVELDPVRYNAKISLNGESRIIQVLGEKKTGEIKLQMYGCDQSVLVLSKREHELSVHMHEPIIPDTSNLIQSPMPGTLISFAVSEGDEVEIGQEICVVEAMKMQQFIRSPKKAKIAKINVGVGAALVSDQTIVEFVKDE</sequence>
<dbReference type="InterPro" id="IPR011761">
    <property type="entry name" value="ATP-grasp"/>
</dbReference>
<dbReference type="InterPro" id="IPR011053">
    <property type="entry name" value="Single_hybrid_motif"/>
</dbReference>
<keyword evidence="8" id="KW-0460">Magnesium</keyword>
<evidence type="ECO:0000313" key="18">
    <source>
        <dbReference type="EMBL" id="CAE0420273.1"/>
    </source>
</evidence>
<dbReference type="GO" id="GO:0004658">
    <property type="term" value="F:propionyl-CoA carboxylase activity"/>
    <property type="evidence" value="ECO:0007669"/>
    <property type="project" value="UniProtKB-EC"/>
</dbReference>
<dbReference type="Pfam" id="PF18140">
    <property type="entry name" value="PCC_BT"/>
    <property type="match status" value="1"/>
</dbReference>
<evidence type="ECO:0000256" key="12">
    <source>
        <dbReference type="ARBA" id="ARBA00023267"/>
    </source>
</evidence>
<dbReference type="PANTHER" id="PTHR18866">
    <property type="entry name" value="CARBOXYLASE:PYRUVATE/ACETYL-COA/PROPIONYL-COA CARBOXYLASE"/>
    <property type="match status" value="1"/>
</dbReference>
<evidence type="ECO:0000256" key="8">
    <source>
        <dbReference type="ARBA" id="ARBA00022842"/>
    </source>
</evidence>
<dbReference type="PROSITE" id="PS50968">
    <property type="entry name" value="BIOTINYL_LIPOYL"/>
    <property type="match status" value="1"/>
</dbReference>
<dbReference type="PANTHER" id="PTHR18866:SF33">
    <property type="entry name" value="METHYLCROTONOYL-COA CARBOXYLASE SUBUNIT ALPHA, MITOCHONDRIAL-RELATED"/>
    <property type="match status" value="1"/>
</dbReference>
<dbReference type="GO" id="GO:0046872">
    <property type="term" value="F:metal ion binding"/>
    <property type="evidence" value="ECO:0007669"/>
    <property type="project" value="UniProtKB-KW"/>
</dbReference>
<evidence type="ECO:0000256" key="1">
    <source>
        <dbReference type="ARBA" id="ARBA00001953"/>
    </source>
</evidence>
<dbReference type="SUPFAM" id="SSF52440">
    <property type="entry name" value="PreATP-grasp domain"/>
    <property type="match status" value="1"/>
</dbReference>
<gene>
    <name evidence="18" type="ORF">ACOF00016_LOCUS17060</name>
</gene>
<dbReference type="InterPro" id="IPR005482">
    <property type="entry name" value="Biotin_COase_C"/>
</dbReference>
<evidence type="ECO:0000256" key="10">
    <source>
        <dbReference type="ARBA" id="ARBA00023098"/>
    </source>
</evidence>
<dbReference type="EC" id="6.4.1.3" evidence="3"/>
<evidence type="ECO:0000256" key="5">
    <source>
        <dbReference type="ARBA" id="ARBA00022723"/>
    </source>
</evidence>
<dbReference type="InterPro" id="IPR016185">
    <property type="entry name" value="PreATP-grasp_dom_sf"/>
</dbReference>
<proteinExistence type="predicted"/>
<dbReference type="InterPro" id="IPR005481">
    <property type="entry name" value="BC-like_N"/>
</dbReference>
<keyword evidence="5" id="KW-0479">Metal-binding</keyword>
<evidence type="ECO:0000256" key="3">
    <source>
        <dbReference type="ARBA" id="ARBA00013050"/>
    </source>
</evidence>
<dbReference type="Pfam" id="PF00289">
    <property type="entry name" value="Biotin_carb_N"/>
    <property type="match status" value="1"/>
</dbReference>
<dbReference type="Pfam" id="PF00364">
    <property type="entry name" value="Biotin_lipoyl"/>
    <property type="match status" value="1"/>
</dbReference>
<dbReference type="GO" id="GO:0016042">
    <property type="term" value="P:lipid catabolic process"/>
    <property type="evidence" value="ECO:0007669"/>
    <property type="project" value="UniProtKB-KW"/>
</dbReference>
<evidence type="ECO:0000256" key="9">
    <source>
        <dbReference type="ARBA" id="ARBA00022963"/>
    </source>
</evidence>
<dbReference type="Pfam" id="PF02786">
    <property type="entry name" value="CPSase_L_D2"/>
    <property type="match status" value="1"/>
</dbReference>
<evidence type="ECO:0000256" key="11">
    <source>
        <dbReference type="ARBA" id="ARBA00023211"/>
    </source>
</evidence>
<dbReference type="PROSITE" id="PS50975">
    <property type="entry name" value="ATP_GRASP"/>
    <property type="match status" value="1"/>
</dbReference>
<comment type="cofactor">
    <cofactor evidence="1">
        <name>biotin</name>
        <dbReference type="ChEBI" id="CHEBI:57586"/>
    </cofactor>
</comment>
<feature type="domain" description="ATP-grasp" evidence="16">
    <location>
        <begin position="150"/>
        <end position="351"/>
    </location>
</feature>
<evidence type="ECO:0000259" key="16">
    <source>
        <dbReference type="PROSITE" id="PS50975"/>
    </source>
</evidence>
<dbReference type="GO" id="GO:0005739">
    <property type="term" value="C:mitochondrion"/>
    <property type="evidence" value="ECO:0007669"/>
    <property type="project" value="TreeGrafter"/>
</dbReference>
<dbReference type="InterPro" id="IPR000089">
    <property type="entry name" value="Biotin_lipoyl"/>
</dbReference>
<dbReference type="InterPro" id="IPR041265">
    <property type="entry name" value="PCC_BT"/>
</dbReference>
<dbReference type="InterPro" id="IPR005479">
    <property type="entry name" value="CPAse_ATP-bd"/>
</dbReference>
<keyword evidence="7 14" id="KW-0067">ATP-binding</keyword>
<dbReference type="Gene3D" id="3.30.470.20">
    <property type="entry name" value="ATP-grasp fold, B domain"/>
    <property type="match status" value="1"/>
</dbReference>
<dbReference type="PROSITE" id="PS00867">
    <property type="entry name" value="CPSASE_2"/>
    <property type="match status" value="1"/>
</dbReference>
<dbReference type="PROSITE" id="PS00188">
    <property type="entry name" value="BIOTIN"/>
    <property type="match status" value="1"/>
</dbReference>
<keyword evidence="4" id="KW-0436">Ligase</keyword>
<dbReference type="InterPro" id="IPR011054">
    <property type="entry name" value="Rudment_hybrid_motif"/>
</dbReference>
<protein>
    <recommendedName>
        <fullName evidence="3">propionyl-CoA carboxylase</fullName>
        <ecNumber evidence="3">6.4.1.3</ecNumber>
    </recommendedName>
</protein>
<keyword evidence="6 14" id="KW-0547">Nucleotide-binding</keyword>
<dbReference type="UniPathway" id="UPA00945">
    <property type="reaction ID" value="UER00908"/>
</dbReference>
<dbReference type="Gene3D" id="3.30.700.30">
    <property type="match status" value="1"/>
</dbReference>
<dbReference type="SMART" id="SM00878">
    <property type="entry name" value="Biotin_carb_C"/>
    <property type="match status" value="1"/>
</dbReference>
<evidence type="ECO:0000256" key="14">
    <source>
        <dbReference type="PROSITE-ProRule" id="PRU00409"/>
    </source>
</evidence>
<evidence type="ECO:0000256" key="13">
    <source>
        <dbReference type="ARBA" id="ARBA00049495"/>
    </source>
</evidence>
<evidence type="ECO:0000256" key="6">
    <source>
        <dbReference type="ARBA" id="ARBA00022741"/>
    </source>
</evidence>
<dbReference type="Gene3D" id="2.40.50.100">
    <property type="match status" value="1"/>
</dbReference>
<feature type="domain" description="Biotin carboxylation" evidence="17">
    <location>
        <begin position="28"/>
        <end position="493"/>
    </location>
</feature>
<evidence type="ECO:0000256" key="4">
    <source>
        <dbReference type="ARBA" id="ARBA00022598"/>
    </source>
</evidence>
<dbReference type="InterPro" id="IPR001882">
    <property type="entry name" value="Biotin_BS"/>
</dbReference>
<dbReference type="InterPro" id="IPR011764">
    <property type="entry name" value="Biotin_carboxylation_dom"/>
</dbReference>
<dbReference type="SUPFAM" id="SSF51230">
    <property type="entry name" value="Single hybrid motif"/>
    <property type="match status" value="1"/>
</dbReference>
<organism evidence="18">
    <name type="scientific">Amphora coffeiformis</name>
    <dbReference type="NCBI Taxonomy" id="265554"/>
    <lineage>
        <taxon>Eukaryota</taxon>
        <taxon>Sar</taxon>
        <taxon>Stramenopiles</taxon>
        <taxon>Ochrophyta</taxon>
        <taxon>Bacillariophyta</taxon>
        <taxon>Bacillariophyceae</taxon>
        <taxon>Bacillariophycidae</taxon>
        <taxon>Thalassiophysales</taxon>
        <taxon>Catenulaceae</taxon>
        <taxon>Amphora</taxon>
    </lineage>
</organism>
<dbReference type="SUPFAM" id="SSF56059">
    <property type="entry name" value="Glutathione synthetase ATP-binding domain-like"/>
    <property type="match status" value="1"/>
</dbReference>
<dbReference type="InterPro" id="IPR050856">
    <property type="entry name" value="Biotin_carboxylase_complex"/>
</dbReference>
<keyword evidence="10" id="KW-0443">Lipid metabolism</keyword>
<dbReference type="EMBL" id="HBIM01023055">
    <property type="protein sequence ID" value="CAE0420273.1"/>
    <property type="molecule type" value="Transcribed_RNA"/>
</dbReference>
<dbReference type="Pfam" id="PF02785">
    <property type="entry name" value="Biotin_carb_C"/>
    <property type="match status" value="1"/>
</dbReference>
<name>A0A7S3LG00_9STRA</name>
<keyword evidence="12" id="KW-0092">Biotin</keyword>
<feature type="domain" description="Lipoyl-binding" evidence="15">
    <location>
        <begin position="638"/>
        <end position="714"/>
    </location>
</feature>